<sequence>MTGIRQLASRLDISIGTVSRALNDRPGVNAETRARVLQMADEIGYFANASGRSLRRGSTGAIGVVIETGSPSALGGDNFFFALLDAMQEVLTEQDYDLVLLPTRHAADPLDSFRRMIRRGMVDAIVLTATRRNDPRIELLLGSKVPFLTLGRSETPGDYSWIDLDFERVARTSVDRLVALGHRRIAVVTPTGDANLAFLYADAAVRALAEHGIDGPPDLILRAEPSEGGGVMVARDLLTRPERPTAIMCCSEPMTTGLYSEFLQAGLRIGRDMSVIGFRDNPHCRYLSPAPTCFALALDELGQHVANAIASIAAKDRTAAPRIRTIWPMEFRETASIGPPRSPDRS</sequence>
<dbReference type="EMBL" id="VDFU01000002">
    <property type="protein sequence ID" value="TNC52344.1"/>
    <property type="molecule type" value="Genomic_DNA"/>
</dbReference>
<dbReference type="PANTHER" id="PTHR30146">
    <property type="entry name" value="LACI-RELATED TRANSCRIPTIONAL REPRESSOR"/>
    <property type="match status" value="1"/>
</dbReference>
<dbReference type="RefSeq" id="WP_139075028.1">
    <property type="nucleotide sequence ID" value="NZ_VDFU01000002.1"/>
</dbReference>
<dbReference type="SUPFAM" id="SSF53822">
    <property type="entry name" value="Periplasmic binding protein-like I"/>
    <property type="match status" value="1"/>
</dbReference>
<dbReference type="Proteomes" id="UP000305887">
    <property type="component" value="Unassembled WGS sequence"/>
</dbReference>
<dbReference type="PROSITE" id="PS50932">
    <property type="entry name" value="HTH_LACI_2"/>
    <property type="match status" value="1"/>
</dbReference>
<comment type="caution">
    <text evidence="5">The sequence shown here is derived from an EMBL/GenBank/DDBJ whole genome shotgun (WGS) entry which is preliminary data.</text>
</comment>
<dbReference type="Pfam" id="PF13377">
    <property type="entry name" value="Peripla_BP_3"/>
    <property type="match status" value="1"/>
</dbReference>
<dbReference type="GO" id="GO:0000976">
    <property type="term" value="F:transcription cis-regulatory region binding"/>
    <property type="evidence" value="ECO:0007669"/>
    <property type="project" value="TreeGrafter"/>
</dbReference>
<name>A0A5C4N5W2_9RHOB</name>
<evidence type="ECO:0000313" key="5">
    <source>
        <dbReference type="EMBL" id="TNC52344.1"/>
    </source>
</evidence>
<dbReference type="CDD" id="cd01392">
    <property type="entry name" value="HTH_LacI"/>
    <property type="match status" value="1"/>
</dbReference>
<dbReference type="Gene3D" id="3.40.50.2300">
    <property type="match status" value="2"/>
</dbReference>
<dbReference type="AlphaFoldDB" id="A0A5C4N5W2"/>
<evidence type="ECO:0000256" key="3">
    <source>
        <dbReference type="ARBA" id="ARBA00023163"/>
    </source>
</evidence>
<gene>
    <name evidence="5" type="ORF">FHG66_02040</name>
</gene>
<keyword evidence="2" id="KW-0238">DNA-binding</keyword>
<dbReference type="SUPFAM" id="SSF47413">
    <property type="entry name" value="lambda repressor-like DNA-binding domains"/>
    <property type="match status" value="1"/>
</dbReference>
<dbReference type="Gene3D" id="1.10.260.40">
    <property type="entry name" value="lambda repressor-like DNA-binding domains"/>
    <property type="match status" value="1"/>
</dbReference>
<dbReference type="SMART" id="SM00354">
    <property type="entry name" value="HTH_LACI"/>
    <property type="match status" value="1"/>
</dbReference>
<feature type="domain" description="HTH lacI-type" evidence="4">
    <location>
        <begin position="2"/>
        <end position="56"/>
    </location>
</feature>
<keyword evidence="6" id="KW-1185">Reference proteome</keyword>
<dbReference type="OrthoDB" id="234496at2"/>
<organism evidence="5 6">
    <name type="scientific">Rubellimicrobium rubrum</name>
    <dbReference type="NCBI Taxonomy" id="2585369"/>
    <lineage>
        <taxon>Bacteria</taxon>
        <taxon>Pseudomonadati</taxon>
        <taxon>Pseudomonadota</taxon>
        <taxon>Alphaproteobacteria</taxon>
        <taxon>Rhodobacterales</taxon>
        <taxon>Roseobacteraceae</taxon>
        <taxon>Rubellimicrobium</taxon>
    </lineage>
</organism>
<dbReference type="Pfam" id="PF00356">
    <property type="entry name" value="LacI"/>
    <property type="match status" value="1"/>
</dbReference>
<dbReference type="InterPro" id="IPR046335">
    <property type="entry name" value="LacI/GalR-like_sensor"/>
</dbReference>
<evidence type="ECO:0000256" key="1">
    <source>
        <dbReference type="ARBA" id="ARBA00023015"/>
    </source>
</evidence>
<reference evidence="5 6" key="1">
    <citation type="submission" date="2019-06" db="EMBL/GenBank/DDBJ databases">
        <title>YIM 131921 draft genome.</title>
        <authorList>
            <person name="Jiang L."/>
        </authorList>
    </citation>
    <scope>NUCLEOTIDE SEQUENCE [LARGE SCALE GENOMIC DNA]</scope>
    <source>
        <strain evidence="5 6">YIM 131921</strain>
    </source>
</reference>
<evidence type="ECO:0000259" key="4">
    <source>
        <dbReference type="PROSITE" id="PS50932"/>
    </source>
</evidence>
<accession>A0A5C4N5W2</accession>
<keyword evidence="1" id="KW-0805">Transcription regulation</keyword>
<evidence type="ECO:0000256" key="2">
    <source>
        <dbReference type="ARBA" id="ARBA00023125"/>
    </source>
</evidence>
<dbReference type="PANTHER" id="PTHR30146:SF155">
    <property type="entry name" value="ALANINE RACEMASE"/>
    <property type="match status" value="1"/>
</dbReference>
<keyword evidence="3" id="KW-0804">Transcription</keyword>
<dbReference type="InterPro" id="IPR000843">
    <property type="entry name" value="HTH_LacI"/>
</dbReference>
<dbReference type="InterPro" id="IPR010982">
    <property type="entry name" value="Lambda_DNA-bd_dom_sf"/>
</dbReference>
<dbReference type="CDD" id="cd20010">
    <property type="entry name" value="PBP1_AglR-like"/>
    <property type="match status" value="1"/>
</dbReference>
<dbReference type="InterPro" id="IPR028082">
    <property type="entry name" value="Peripla_BP_I"/>
</dbReference>
<evidence type="ECO:0000313" key="6">
    <source>
        <dbReference type="Proteomes" id="UP000305887"/>
    </source>
</evidence>
<dbReference type="GO" id="GO:0003700">
    <property type="term" value="F:DNA-binding transcription factor activity"/>
    <property type="evidence" value="ECO:0007669"/>
    <property type="project" value="TreeGrafter"/>
</dbReference>
<protein>
    <submittedName>
        <fullName evidence="5">LacI family transcriptional regulator</fullName>
    </submittedName>
</protein>
<proteinExistence type="predicted"/>